<dbReference type="RefSeq" id="WP_085821455.1">
    <property type="nucleotide sequence ID" value="NZ_FWFP01000002.1"/>
</dbReference>
<dbReference type="OrthoDB" id="7805566at2"/>
<name>A0A1X6YKI3_9RHOB</name>
<dbReference type="AlphaFoldDB" id="A0A1X6YKI3"/>
<evidence type="ECO:0000313" key="3">
    <source>
        <dbReference type="Proteomes" id="UP000193778"/>
    </source>
</evidence>
<organism evidence="2 3">
    <name type="scientific">Ruegeria meonggei</name>
    <dbReference type="NCBI Taxonomy" id="1446476"/>
    <lineage>
        <taxon>Bacteria</taxon>
        <taxon>Pseudomonadati</taxon>
        <taxon>Pseudomonadota</taxon>
        <taxon>Alphaproteobacteria</taxon>
        <taxon>Rhodobacterales</taxon>
        <taxon>Roseobacteraceae</taxon>
        <taxon>Ruegeria</taxon>
    </lineage>
</organism>
<sequence length="445" mass="47862">MNALRFIGFAVVIVLVIAGLDYFQQDKKHEGTLSVSAYIGTFKARFAAYNEELDAEQLERERKKRWHAGGKPYMPETGDGWVRRAIVDREFTLNAREGPHLATVSAAARPLASNVAVQKVETLAKKMDQISWVYEKGEYTLWLQVQLKKDARSNSLVGSIAQSVAAMDFGGRDYAPFGVIGGVAYFQFAQNEYSVITVDDRAFWAMITATVSNLDAPAGFNIYKGTLGLGQEIRVQLYSDAPAPEVYAFLSQIDYEAMNGLLDKPVPGVANDAASDPESEAELAINMAALRGEFVKLRAELARMRLDNIDGLALVANSLAAQYGLPGDTFDLTANNIQSADDLVQVGYRKGLSDLLLEETQKADADGKNVLGRLVASFSGEQAEDGTQATGAQAGSGSFLGGLKSMFQKGDSAEATPVRVNKGGSGLSSKCSTKAAFKKCTLTGG</sequence>
<keyword evidence="1" id="KW-0812">Transmembrane</keyword>
<dbReference type="EMBL" id="FWFP01000002">
    <property type="protein sequence ID" value="SLN23993.1"/>
    <property type="molecule type" value="Genomic_DNA"/>
</dbReference>
<keyword evidence="1" id="KW-0472">Membrane</keyword>
<feature type="transmembrane region" description="Helical" evidence="1">
    <location>
        <begin position="6"/>
        <end position="23"/>
    </location>
</feature>
<accession>A0A1X6YKI3</accession>
<evidence type="ECO:0000256" key="1">
    <source>
        <dbReference type="SAM" id="Phobius"/>
    </source>
</evidence>
<evidence type="ECO:0000313" key="2">
    <source>
        <dbReference type="EMBL" id="SLN23993.1"/>
    </source>
</evidence>
<reference evidence="3" key="1">
    <citation type="submission" date="2017-03" db="EMBL/GenBank/DDBJ databases">
        <authorList>
            <person name="Rodrigo-Torres L."/>
            <person name="Arahal R.D."/>
            <person name="Lucena T."/>
        </authorList>
    </citation>
    <scope>NUCLEOTIDE SEQUENCE [LARGE SCALE GENOMIC DNA]</scope>
    <source>
        <strain evidence="3">CECT 8411</strain>
    </source>
</reference>
<protein>
    <submittedName>
        <fullName evidence="2">Uncharacterized protein</fullName>
    </submittedName>
</protein>
<dbReference type="Proteomes" id="UP000193778">
    <property type="component" value="Unassembled WGS sequence"/>
</dbReference>
<gene>
    <name evidence="2" type="ORF">RUM8411_00937</name>
</gene>
<keyword evidence="3" id="KW-1185">Reference proteome</keyword>
<keyword evidence="1" id="KW-1133">Transmembrane helix</keyword>
<proteinExistence type="predicted"/>